<evidence type="ECO:0000256" key="1">
    <source>
        <dbReference type="SAM" id="Phobius"/>
    </source>
</evidence>
<feature type="transmembrane region" description="Helical" evidence="1">
    <location>
        <begin position="139"/>
        <end position="158"/>
    </location>
</feature>
<feature type="transmembrane region" description="Helical" evidence="1">
    <location>
        <begin position="216"/>
        <end position="235"/>
    </location>
</feature>
<name>A0A814QHH4_9BILA</name>
<protein>
    <submittedName>
        <fullName evidence="2">Uncharacterized protein</fullName>
    </submittedName>
</protein>
<gene>
    <name evidence="2" type="ORF">OXX778_LOCUS21947</name>
</gene>
<dbReference type="AlphaFoldDB" id="A0A814QHH4"/>
<accession>A0A814QHH4</accession>
<keyword evidence="1" id="KW-0812">Transmembrane</keyword>
<evidence type="ECO:0000313" key="2">
    <source>
        <dbReference type="EMBL" id="CAF1118620.1"/>
    </source>
</evidence>
<dbReference type="EMBL" id="CAJNOC010008653">
    <property type="protein sequence ID" value="CAF1118620.1"/>
    <property type="molecule type" value="Genomic_DNA"/>
</dbReference>
<comment type="caution">
    <text evidence="2">The sequence shown here is derived from an EMBL/GenBank/DDBJ whole genome shotgun (WGS) entry which is preliminary data.</text>
</comment>
<proteinExistence type="predicted"/>
<keyword evidence="1" id="KW-1133">Transmembrane helix</keyword>
<feature type="transmembrane region" description="Helical" evidence="1">
    <location>
        <begin position="105"/>
        <end position="127"/>
    </location>
</feature>
<evidence type="ECO:0000313" key="3">
    <source>
        <dbReference type="Proteomes" id="UP000663879"/>
    </source>
</evidence>
<dbReference type="OrthoDB" id="10452041at2759"/>
<dbReference type="Proteomes" id="UP000663879">
    <property type="component" value="Unassembled WGS sequence"/>
</dbReference>
<feature type="transmembrane region" description="Helical" evidence="1">
    <location>
        <begin position="170"/>
        <end position="196"/>
    </location>
</feature>
<keyword evidence="1" id="KW-0472">Membrane</keyword>
<keyword evidence="3" id="KW-1185">Reference proteome</keyword>
<organism evidence="2 3">
    <name type="scientific">Brachionus calyciflorus</name>
    <dbReference type="NCBI Taxonomy" id="104777"/>
    <lineage>
        <taxon>Eukaryota</taxon>
        <taxon>Metazoa</taxon>
        <taxon>Spiralia</taxon>
        <taxon>Gnathifera</taxon>
        <taxon>Rotifera</taxon>
        <taxon>Eurotatoria</taxon>
        <taxon>Monogononta</taxon>
        <taxon>Pseudotrocha</taxon>
        <taxon>Ploima</taxon>
        <taxon>Brachionidae</taxon>
        <taxon>Brachionus</taxon>
    </lineage>
</organism>
<reference evidence="2" key="1">
    <citation type="submission" date="2021-02" db="EMBL/GenBank/DDBJ databases">
        <authorList>
            <person name="Nowell W R."/>
        </authorList>
    </citation>
    <scope>NUCLEOTIDE SEQUENCE</scope>
    <source>
        <strain evidence="2">Ploen Becks lab</strain>
    </source>
</reference>
<sequence length="273" mass="30591">MDSREGNSNAYVNPIFLNDDLQPPPYISIYPFSISVHDSKINETSLPELFQNSSEPISYDQLYLPNNNLSNQNVFTTDQVIIRTNETNMENRLRKQFNSNLSKSYLIRHILFISLSSLTLISFQIVLMNNESVLSQTASGLWCGFGNLFTLLSAILAIKYSKLWLLISTIMLHFLCITLNLGALIVINCIATTRYSSCNYPTFNSSLSTNCNESNLKYGNIAMIVIGASCMLIIVSQWNNQLSGTVSASTVNKFKACIDKEVLEFNTKTTLAQ</sequence>